<dbReference type="SUPFAM" id="SSF54862">
    <property type="entry name" value="4Fe-4S ferredoxins"/>
    <property type="match status" value="2"/>
</dbReference>
<dbReference type="PANTHER" id="PTHR24960">
    <property type="entry name" value="PHOTOSYSTEM I IRON-SULFUR CENTER-RELATED"/>
    <property type="match status" value="1"/>
</dbReference>
<dbReference type="InterPro" id="IPR017896">
    <property type="entry name" value="4Fe4S_Fe-S-bd"/>
</dbReference>
<evidence type="ECO:0000256" key="6">
    <source>
        <dbReference type="ARBA" id="ARBA00023004"/>
    </source>
</evidence>
<feature type="domain" description="4Fe-4S ferredoxin-type" evidence="8">
    <location>
        <begin position="50"/>
        <end position="79"/>
    </location>
</feature>
<evidence type="ECO:0000256" key="7">
    <source>
        <dbReference type="ARBA" id="ARBA00023014"/>
    </source>
</evidence>
<protein>
    <recommendedName>
        <fullName evidence="3">Ferredoxin</fullName>
    </recommendedName>
</protein>
<evidence type="ECO:0000256" key="2">
    <source>
        <dbReference type="ARBA" id="ARBA00003532"/>
    </source>
</evidence>
<reference evidence="9 10" key="1">
    <citation type="submission" date="2015-09" db="EMBL/GenBank/DDBJ databases">
        <title>Genome sequence of Oxobacter pfennigii DSM 3222.</title>
        <authorList>
            <person name="Poehlein A."/>
            <person name="Bengelsdorf F.R."/>
            <person name="Schiel-Bengelsdorf B."/>
            <person name="Duerre P."/>
            <person name="Daniel R."/>
        </authorList>
    </citation>
    <scope>NUCLEOTIDE SEQUENCE [LARGE SCALE GENOMIC DNA]</scope>
    <source>
        <strain evidence="9 10">DSM 3222</strain>
    </source>
</reference>
<comment type="caution">
    <text evidence="9">The sequence shown here is derived from an EMBL/GenBank/DDBJ whole genome shotgun (WGS) entry which is preliminary data.</text>
</comment>
<dbReference type="InterPro" id="IPR017900">
    <property type="entry name" value="4Fe4S_Fe_S_CS"/>
</dbReference>
<dbReference type="OrthoDB" id="9672at2"/>
<keyword evidence="6" id="KW-0408">Iron</keyword>
<dbReference type="AlphaFoldDB" id="A0A0P8WTZ8"/>
<feature type="domain" description="4Fe-4S ferredoxin-type" evidence="8">
    <location>
        <begin position="250"/>
        <end position="278"/>
    </location>
</feature>
<accession>A0A0P8WTZ8</accession>
<dbReference type="PROSITE" id="PS51379">
    <property type="entry name" value="4FE4S_FER_2"/>
    <property type="match status" value="3"/>
</dbReference>
<dbReference type="Proteomes" id="UP000050326">
    <property type="component" value="Unassembled WGS sequence"/>
</dbReference>
<dbReference type="PROSITE" id="PS00198">
    <property type="entry name" value="4FE4S_FER_1"/>
    <property type="match status" value="3"/>
</dbReference>
<dbReference type="GO" id="GO:0051539">
    <property type="term" value="F:4 iron, 4 sulfur cluster binding"/>
    <property type="evidence" value="ECO:0007669"/>
    <property type="project" value="UniProtKB-KW"/>
</dbReference>
<dbReference type="Pfam" id="PF00037">
    <property type="entry name" value="Fer4"/>
    <property type="match status" value="1"/>
</dbReference>
<evidence type="ECO:0000259" key="8">
    <source>
        <dbReference type="PROSITE" id="PS51379"/>
    </source>
</evidence>
<dbReference type="EMBL" id="LKET01000014">
    <property type="protein sequence ID" value="KPU46161.1"/>
    <property type="molecule type" value="Genomic_DNA"/>
</dbReference>
<keyword evidence="5" id="KW-0479">Metal-binding</keyword>
<dbReference type="RefSeq" id="WP_054873417.1">
    <property type="nucleotide sequence ID" value="NZ_LKET01000014.1"/>
</dbReference>
<evidence type="ECO:0000313" key="9">
    <source>
        <dbReference type="EMBL" id="KPU46161.1"/>
    </source>
</evidence>
<dbReference type="InterPro" id="IPR050157">
    <property type="entry name" value="PSI_iron-sulfur_center"/>
</dbReference>
<evidence type="ECO:0000256" key="5">
    <source>
        <dbReference type="ARBA" id="ARBA00022723"/>
    </source>
</evidence>
<gene>
    <name evidence="9" type="primary">ndhI_2</name>
    <name evidence="9" type="ORF">OXPF_02710</name>
</gene>
<dbReference type="STRING" id="36849.OXPF_02710"/>
<dbReference type="GO" id="GO:0046872">
    <property type="term" value="F:metal ion binding"/>
    <property type="evidence" value="ECO:0007669"/>
    <property type="project" value="UniProtKB-KW"/>
</dbReference>
<keyword evidence="4" id="KW-0004">4Fe-4S</keyword>
<dbReference type="Pfam" id="PF12838">
    <property type="entry name" value="Fer4_7"/>
    <property type="match status" value="1"/>
</dbReference>
<evidence type="ECO:0000313" key="10">
    <source>
        <dbReference type="Proteomes" id="UP000050326"/>
    </source>
</evidence>
<dbReference type="PANTHER" id="PTHR24960:SF79">
    <property type="entry name" value="PHOTOSYSTEM I IRON-SULFUR CENTER"/>
    <property type="match status" value="1"/>
</dbReference>
<feature type="domain" description="4Fe-4S ferredoxin-type" evidence="8">
    <location>
        <begin position="282"/>
        <end position="311"/>
    </location>
</feature>
<keyword evidence="7" id="KW-0411">Iron-sulfur</keyword>
<comment type="cofactor">
    <cofactor evidence="1">
        <name>[4Fe-4S] cluster</name>
        <dbReference type="ChEBI" id="CHEBI:49883"/>
    </cofactor>
</comment>
<keyword evidence="9" id="KW-0560">Oxidoreductase</keyword>
<comment type="function">
    <text evidence="2">Ferredoxins are iron-sulfur proteins that transfer electrons in a wide variety of metabolic reactions.</text>
</comment>
<name>A0A0P8WTZ8_9CLOT</name>
<sequence>MIMDFLIEKFLEESYPEIQKERCIHINKSLNSCSKCLNVCSEKAVKLTQDNVSFDEKLCNKCGVCKAACPTQAILLKGLGEENILRTIREKENIVFYCSKSNIPGTLKISCLNAMHPELLAALFILCKDKVFNFIISDCKNCKVNCNKELLILSSLNKAAGFVKLMGLKPKYKMIANENELKELPETIVSRRELFSFIGKESSNVAIQAVDIIVSDKHDFLSIRKVLLKALENEKDTIAQAACDDAVLFGSFDVDGSCVGCGKCQASCPEGAWKIIEEENKLKIYHNAGKCYSCGICEAICPAKSISAGKVPMNDISIYSLKKEMNLSACISCNKEFVPRNEDEKQCSVCKKKAALREKIAAMQ</sequence>
<keyword evidence="10" id="KW-1185">Reference proteome</keyword>
<dbReference type="GO" id="GO:0016491">
    <property type="term" value="F:oxidoreductase activity"/>
    <property type="evidence" value="ECO:0007669"/>
    <property type="project" value="UniProtKB-KW"/>
</dbReference>
<evidence type="ECO:0000256" key="3">
    <source>
        <dbReference type="ARBA" id="ARBA00013529"/>
    </source>
</evidence>
<evidence type="ECO:0000256" key="4">
    <source>
        <dbReference type="ARBA" id="ARBA00022485"/>
    </source>
</evidence>
<dbReference type="Gene3D" id="3.30.70.20">
    <property type="match status" value="2"/>
</dbReference>
<proteinExistence type="predicted"/>
<evidence type="ECO:0000256" key="1">
    <source>
        <dbReference type="ARBA" id="ARBA00001966"/>
    </source>
</evidence>
<organism evidence="9 10">
    <name type="scientific">Oxobacter pfennigii</name>
    <dbReference type="NCBI Taxonomy" id="36849"/>
    <lineage>
        <taxon>Bacteria</taxon>
        <taxon>Bacillati</taxon>
        <taxon>Bacillota</taxon>
        <taxon>Clostridia</taxon>
        <taxon>Eubacteriales</taxon>
        <taxon>Clostridiaceae</taxon>
        <taxon>Oxobacter</taxon>
    </lineage>
</organism>